<evidence type="ECO:0008006" key="4">
    <source>
        <dbReference type="Google" id="ProtNLM"/>
    </source>
</evidence>
<dbReference type="PANTHER" id="PTHR31048">
    <property type="entry name" value="OS03G0233200 PROTEIN"/>
    <property type="match status" value="1"/>
</dbReference>
<accession>A0A811R9P9</accession>
<dbReference type="Pfam" id="PF00314">
    <property type="entry name" value="Thaumatin"/>
    <property type="match status" value="1"/>
</dbReference>
<name>A0A811R9P9_9POAL</name>
<sequence length="166" mass="16724">MTSSSVFFLLLACFATCGSAATFTIRNNCGFTVWPAGIPNVGGTQLNPGGGRGRSTCRPGPAAAGSGAAPAARSAAAGAAAPRATAGGAYSCYLSGQPPATLAEFTIGGGSNHDYYDISVIDGYNLPMDFSCSTGAALRCRDSGCPDAYHQPNDPKTFSCNGNSNY</sequence>
<evidence type="ECO:0000313" key="2">
    <source>
        <dbReference type="EMBL" id="CAD6266739.1"/>
    </source>
</evidence>
<dbReference type="Proteomes" id="UP000604825">
    <property type="component" value="Unassembled WGS sequence"/>
</dbReference>
<keyword evidence="3" id="KW-1185">Reference proteome</keyword>
<comment type="caution">
    <text evidence="2">The sequence shown here is derived from an EMBL/GenBank/DDBJ whole genome shotgun (WGS) entry which is preliminary data.</text>
</comment>
<protein>
    <recommendedName>
        <fullName evidence="4">Thaumatin-like protein</fullName>
    </recommendedName>
</protein>
<dbReference type="PROSITE" id="PS51367">
    <property type="entry name" value="THAUMATIN_2"/>
    <property type="match status" value="1"/>
</dbReference>
<feature type="chain" id="PRO_5032840473" description="Thaumatin-like protein" evidence="1">
    <location>
        <begin position="21"/>
        <end position="166"/>
    </location>
</feature>
<dbReference type="EMBL" id="CAJGYO010000014">
    <property type="protein sequence ID" value="CAD6266739.1"/>
    <property type="molecule type" value="Genomic_DNA"/>
</dbReference>
<dbReference type="PIRSF" id="PIRSF002703">
    <property type="entry name" value="Thaumatin"/>
    <property type="match status" value="1"/>
</dbReference>
<gene>
    <name evidence="2" type="ORF">NCGR_LOCUS50044</name>
</gene>
<dbReference type="InterPro" id="IPR037176">
    <property type="entry name" value="Osmotin/thaumatin-like_sf"/>
</dbReference>
<evidence type="ECO:0000256" key="1">
    <source>
        <dbReference type="SAM" id="SignalP"/>
    </source>
</evidence>
<dbReference type="OrthoDB" id="430315at2759"/>
<dbReference type="SUPFAM" id="SSF49870">
    <property type="entry name" value="Osmotin, thaumatin-like protein"/>
    <property type="match status" value="1"/>
</dbReference>
<dbReference type="InterPro" id="IPR001938">
    <property type="entry name" value="Thaumatin"/>
</dbReference>
<feature type="signal peptide" evidence="1">
    <location>
        <begin position="1"/>
        <end position="20"/>
    </location>
</feature>
<evidence type="ECO:0000313" key="3">
    <source>
        <dbReference type="Proteomes" id="UP000604825"/>
    </source>
</evidence>
<dbReference type="PRINTS" id="PR00347">
    <property type="entry name" value="THAUMATIN"/>
</dbReference>
<dbReference type="AlphaFoldDB" id="A0A811R9P9"/>
<reference evidence="2" key="1">
    <citation type="submission" date="2020-10" db="EMBL/GenBank/DDBJ databases">
        <authorList>
            <person name="Han B."/>
            <person name="Lu T."/>
            <person name="Zhao Q."/>
            <person name="Huang X."/>
            <person name="Zhao Y."/>
        </authorList>
    </citation>
    <scope>NUCLEOTIDE SEQUENCE</scope>
</reference>
<keyword evidence="1" id="KW-0732">Signal</keyword>
<dbReference type="Gene3D" id="2.60.110.10">
    <property type="entry name" value="Thaumatin"/>
    <property type="match status" value="1"/>
</dbReference>
<dbReference type="SMART" id="SM00205">
    <property type="entry name" value="THN"/>
    <property type="match status" value="1"/>
</dbReference>
<proteinExistence type="predicted"/>
<organism evidence="2 3">
    <name type="scientific">Miscanthus lutarioriparius</name>
    <dbReference type="NCBI Taxonomy" id="422564"/>
    <lineage>
        <taxon>Eukaryota</taxon>
        <taxon>Viridiplantae</taxon>
        <taxon>Streptophyta</taxon>
        <taxon>Embryophyta</taxon>
        <taxon>Tracheophyta</taxon>
        <taxon>Spermatophyta</taxon>
        <taxon>Magnoliopsida</taxon>
        <taxon>Liliopsida</taxon>
        <taxon>Poales</taxon>
        <taxon>Poaceae</taxon>
        <taxon>PACMAD clade</taxon>
        <taxon>Panicoideae</taxon>
        <taxon>Andropogonodae</taxon>
        <taxon>Andropogoneae</taxon>
        <taxon>Saccharinae</taxon>
        <taxon>Miscanthus</taxon>
    </lineage>
</organism>